<reference evidence="2 3" key="1">
    <citation type="submission" date="2024-08" db="EMBL/GenBank/DDBJ databases">
        <authorList>
            <person name="Ishaq N."/>
        </authorList>
    </citation>
    <scope>NUCLEOTIDE SEQUENCE [LARGE SCALE GENOMIC DNA]</scope>
    <source>
        <strain evidence="2 3">DSM 18651</strain>
    </source>
</reference>
<feature type="region of interest" description="Disordered" evidence="1">
    <location>
        <begin position="1"/>
        <end position="73"/>
    </location>
</feature>
<evidence type="ECO:0000256" key="1">
    <source>
        <dbReference type="SAM" id="MobiDB-lite"/>
    </source>
</evidence>
<comment type="caution">
    <text evidence="2">The sequence shown here is derived from an EMBL/GenBank/DDBJ whole genome shotgun (WGS) entry which is preliminary data.</text>
</comment>
<protein>
    <submittedName>
        <fullName evidence="2">Uncharacterized protein</fullName>
    </submittedName>
</protein>
<evidence type="ECO:0000313" key="2">
    <source>
        <dbReference type="EMBL" id="MFA0812196.1"/>
    </source>
</evidence>
<dbReference type="Proteomes" id="UP001569428">
    <property type="component" value="Unassembled WGS sequence"/>
</dbReference>
<gene>
    <name evidence="2" type="ORF">ACCI49_14880</name>
</gene>
<accession>A0ABV4P223</accession>
<keyword evidence="3" id="KW-1185">Reference proteome</keyword>
<evidence type="ECO:0000313" key="3">
    <source>
        <dbReference type="Proteomes" id="UP001569428"/>
    </source>
</evidence>
<organism evidence="2 3">
    <name type="scientific">Microbulbifer epialgicus</name>
    <dbReference type="NCBI Taxonomy" id="393907"/>
    <lineage>
        <taxon>Bacteria</taxon>
        <taxon>Pseudomonadati</taxon>
        <taxon>Pseudomonadota</taxon>
        <taxon>Gammaproteobacteria</taxon>
        <taxon>Cellvibrionales</taxon>
        <taxon>Microbulbiferaceae</taxon>
        <taxon>Microbulbifer</taxon>
    </lineage>
</organism>
<feature type="compositionally biased region" description="Basic residues" evidence="1">
    <location>
        <begin position="35"/>
        <end position="44"/>
    </location>
</feature>
<sequence length="73" mass="7627">MSDDPPESPPPPPPPAPPPQNAPDLKIKAVAEKRKTARQRRKSNKAGLRKDLSALNINGAQAGGAGLNIPTKS</sequence>
<feature type="compositionally biased region" description="Pro residues" evidence="1">
    <location>
        <begin position="7"/>
        <end position="21"/>
    </location>
</feature>
<dbReference type="RefSeq" id="WP_371839831.1">
    <property type="nucleotide sequence ID" value="NZ_JBGMEK010000035.1"/>
</dbReference>
<proteinExistence type="predicted"/>
<name>A0ABV4P223_9GAMM</name>
<dbReference type="EMBL" id="JBGMEK010000035">
    <property type="protein sequence ID" value="MFA0812196.1"/>
    <property type="molecule type" value="Genomic_DNA"/>
</dbReference>
<feature type="compositionally biased region" description="Basic and acidic residues" evidence="1">
    <location>
        <begin position="25"/>
        <end position="34"/>
    </location>
</feature>